<name>A0A645EJ40_9ZZZZ</name>
<evidence type="ECO:0000256" key="1">
    <source>
        <dbReference type="SAM" id="MobiDB-lite"/>
    </source>
</evidence>
<gene>
    <name evidence="2" type="ORF">SDC9_148365</name>
</gene>
<proteinExistence type="predicted"/>
<dbReference type="EMBL" id="VSSQ01047182">
    <property type="protein sequence ID" value="MPN01159.1"/>
    <property type="molecule type" value="Genomic_DNA"/>
</dbReference>
<sequence>MRQQQRNEGSDVFVGHDLFGHLKITIQFLELAAQHLLDLGLGPARDAQNHQFGSGLARNAADDRPAVDSGRPGAGVLQPDRAVRLFFGGKQLIALSQRHLFR</sequence>
<organism evidence="2">
    <name type="scientific">bioreactor metagenome</name>
    <dbReference type="NCBI Taxonomy" id="1076179"/>
    <lineage>
        <taxon>unclassified sequences</taxon>
        <taxon>metagenomes</taxon>
        <taxon>ecological metagenomes</taxon>
    </lineage>
</organism>
<accession>A0A645EJ40</accession>
<comment type="caution">
    <text evidence="2">The sequence shown here is derived from an EMBL/GenBank/DDBJ whole genome shotgun (WGS) entry which is preliminary data.</text>
</comment>
<reference evidence="2" key="1">
    <citation type="submission" date="2019-08" db="EMBL/GenBank/DDBJ databases">
        <authorList>
            <person name="Kucharzyk K."/>
            <person name="Murdoch R.W."/>
            <person name="Higgins S."/>
            <person name="Loffler F."/>
        </authorList>
    </citation>
    <scope>NUCLEOTIDE SEQUENCE</scope>
</reference>
<feature type="region of interest" description="Disordered" evidence="1">
    <location>
        <begin position="50"/>
        <end position="75"/>
    </location>
</feature>
<protein>
    <submittedName>
        <fullName evidence="2">Uncharacterized protein</fullName>
    </submittedName>
</protein>
<dbReference type="AlphaFoldDB" id="A0A645EJ40"/>
<evidence type="ECO:0000313" key="2">
    <source>
        <dbReference type="EMBL" id="MPN01159.1"/>
    </source>
</evidence>